<evidence type="ECO:0000256" key="11">
    <source>
        <dbReference type="ARBA" id="ARBA00023306"/>
    </source>
</evidence>
<evidence type="ECO:0000256" key="4">
    <source>
        <dbReference type="ARBA" id="ARBA00022490"/>
    </source>
</evidence>
<feature type="region of interest" description="Disordered" evidence="12">
    <location>
        <begin position="45"/>
        <end position="197"/>
    </location>
</feature>
<evidence type="ECO:0000256" key="5">
    <source>
        <dbReference type="ARBA" id="ARBA00022618"/>
    </source>
</evidence>
<dbReference type="GO" id="GO:0072686">
    <property type="term" value="C:mitotic spindle"/>
    <property type="evidence" value="ECO:0007669"/>
    <property type="project" value="TreeGrafter"/>
</dbReference>
<feature type="compositionally biased region" description="Basic residues" evidence="12">
    <location>
        <begin position="560"/>
        <end position="572"/>
    </location>
</feature>
<evidence type="ECO:0000313" key="14">
    <source>
        <dbReference type="Proteomes" id="UP001209878"/>
    </source>
</evidence>
<dbReference type="InterPro" id="IPR026756">
    <property type="entry name" value="NuSAP"/>
</dbReference>
<evidence type="ECO:0000256" key="3">
    <source>
        <dbReference type="ARBA" id="ARBA00009702"/>
    </source>
</evidence>
<evidence type="ECO:0000256" key="9">
    <source>
        <dbReference type="ARBA" id="ARBA00023212"/>
    </source>
</evidence>
<keyword evidence="14" id="KW-1185">Reference proteome</keyword>
<comment type="caution">
    <text evidence="13">The sequence shown here is derived from an EMBL/GenBank/DDBJ whole genome shotgun (WGS) entry which is preliminary data.</text>
</comment>
<dbReference type="GO" id="GO:0005874">
    <property type="term" value="C:microtubule"/>
    <property type="evidence" value="ECO:0007669"/>
    <property type="project" value="UniProtKB-KW"/>
</dbReference>
<evidence type="ECO:0008006" key="15">
    <source>
        <dbReference type="Google" id="ProtNLM"/>
    </source>
</evidence>
<evidence type="ECO:0000256" key="6">
    <source>
        <dbReference type="ARBA" id="ARBA00022701"/>
    </source>
</evidence>
<evidence type="ECO:0000256" key="8">
    <source>
        <dbReference type="ARBA" id="ARBA00023125"/>
    </source>
</evidence>
<evidence type="ECO:0000256" key="10">
    <source>
        <dbReference type="ARBA" id="ARBA00023242"/>
    </source>
</evidence>
<keyword evidence="5" id="KW-0132">Cell division</keyword>
<dbReference type="GO" id="GO:0007076">
    <property type="term" value="P:mitotic chromosome condensation"/>
    <property type="evidence" value="ECO:0007669"/>
    <property type="project" value="TreeGrafter"/>
</dbReference>
<feature type="compositionally biased region" description="Basic and acidic residues" evidence="12">
    <location>
        <begin position="546"/>
        <end position="559"/>
    </location>
</feature>
<feature type="compositionally biased region" description="Polar residues" evidence="12">
    <location>
        <begin position="116"/>
        <end position="146"/>
    </location>
</feature>
<keyword evidence="6" id="KW-0493">Microtubule</keyword>
<evidence type="ECO:0000256" key="7">
    <source>
        <dbReference type="ARBA" id="ARBA00022776"/>
    </source>
</evidence>
<evidence type="ECO:0000256" key="12">
    <source>
        <dbReference type="SAM" id="MobiDB-lite"/>
    </source>
</evidence>
<feature type="region of interest" description="Disordered" evidence="12">
    <location>
        <begin position="220"/>
        <end position="276"/>
    </location>
</feature>
<feature type="compositionally biased region" description="Basic and acidic residues" evidence="12">
    <location>
        <begin position="262"/>
        <end position="274"/>
    </location>
</feature>
<feature type="compositionally biased region" description="Low complexity" evidence="12">
    <location>
        <begin position="154"/>
        <end position="171"/>
    </location>
</feature>
<keyword evidence="10" id="KW-0539">Nucleus</keyword>
<keyword evidence="7" id="KW-0498">Mitosis</keyword>
<comment type="similarity">
    <text evidence="3">Belongs to the NUSAP family.</text>
</comment>
<sequence>MELPIDAALLDGMKYAELQKIAKKLGVKANMKAEKLVKTIKEHLQQQATEQQRDGQDSINSETDGVRSGDHTEVRESKVAPRASQKVAEKKRRKGKKGRKTAKETEKDEEIDGTTAHDQSCDTTPSTSKGRTPKATTATPANSDTVTVAPGHMTTATTKTTKSQTKSLAAKPVATRRTHTISPVKSPRANTPVVVTTKRRTHTISPIIQKVATPVKIGSASLSKTRKAAVTSGGSMKANKMSRKRPASGGQDAQPSKSKRVKREETDVEQKLHESVSPGMKEVLDSLHNGLSDAQLKASINQAVAQPTDVSLSKTLTVGGTNIPRFTALAKGLSVTKPVVTPGHKDWARIHQRTFEKMESIDVYLKKRNERAQSVSAMKVKEMTQRMRTALDSLKKLKTSPHSQTDKGARIVKPVLGGRTKVKSSLFQSPAPAFVPKVTSVSKMNLQFASNPPCKTKTPLPSLASSAKENILSPKTFDAKRKSAVMAAKQKPATTPFVFRGSLNQSTTDLKVKQFDLQESLARKITWKPHRGKLQPFVAPDAYKAPPKEVKVQSRDDRRKKAQKHQAGRRLHSQLSRRGITITN</sequence>
<organism evidence="13 14">
    <name type="scientific">Ridgeia piscesae</name>
    <name type="common">Tubeworm</name>
    <dbReference type="NCBI Taxonomy" id="27915"/>
    <lineage>
        <taxon>Eukaryota</taxon>
        <taxon>Metazoa</taxon>
        <taxon>Spiralia</taxon>
        <taxon>Lophotrochozoa</taxon>
        <taxon>Annelida</taxon>
        <taxon>Polychaeta</taxon>
        <taxon>Sedentaria</taxon>
        <taxon>Canalipalpata</taxon>
        <taxon>Sabellida</taxon>
        <taxon>Siboglinidae</taxon>
        <taxon>Ridgeia</taxon>
    </lineage>
</organism>
<name>A0AAD9P4C9_RIDPI</name>
<dbReference type="AlphaFoldDB" id="A0AAD9P4C9"/>
<dbReference type="Proteomes" id="UP001209878">
    <property type="component" value="Unassembled WGS sequence"/>
</dbReference>
<dbReference type="GO" id="GO:0040001">
    <property type="term" value="P:establishment of mitotic spindle localization"/>
    <property type="evidence" value="ECO:0007669"/>
    <property type="project" value="InterPro"/>
</dbReference>
<gene>
    <name evidence="13" type="ORF">NP493_153g04006</name>
</gene>
<dbReference type="PANTHER" id="PTHR15874">
    <property type="entry name" value="NUCLEOLAR AND SPINDLE-ASSOCIATED PROTEIN 1"/>
    <property type="match status" value="1"/>
</dbReference>
<dbReference type="PANTHER" id="PTHR15874:SF1">
    <property type="entry name" value="NUCLEOLAR AND SPINDLE-ASSOCIATED PROTEIN 1"/>
    <property type="match status" value="1"/>
</dbReference>
<accession>A0AAD9P4C9</accession>
<dbReference type="GO" id="GO:0003677">
    <property type="term" value="F:DNA binding"/>
    <property type="evidence" value="ECO:0007669"/>
    <property type="project" value="UniProtKB-KW"/>
</dbReference>
<feature type="compositionally biased region" description="Basic and acidic residues" evidence="12">
    <location>
        <begin position="64"/>
        <end position="79"/>
    </location>
</feature>
<dbReference type="GO" id="GO:0008017">
    <property type="term" value="F:microtubule binding"/>
    <property type="evidence" value="ECO:0007669"/>
    <property type="project" value="TreeGrafter"/>
</dbReference>
<keyword evidence="4" id="KW-0963">Cytoplasm</keyword>
<keyword evidence="9" id="KW-0206">Cytoskeleton</keyword>
<feature type="compositionally biased region" description="Basic residues" evidence="12">
    <location>
        <begin position="89"/>
        <end position="100"/>
    </location>
</feature>
<keyword evidence="8" id="KW-0238">DNA-binding</keyword>
<keyword evidence="11" id="KW-0131">Cell cycle</keyword>
<dbReference type="Pfam" id="PF16006">
    <property type="entry name" value="NUSAP"/>
    <property type="match status" value="1"/>
</dbReference>
<dbReference type="EMBL" id="JAODUO010000153">
    <property type="protein sequence ID" value="KAK2187824.1"/>
    <property type="molecule type" value="Genomic_DNA"/>
</dbReference>
<evidence type="ECO:0000313" key="13">
    <source>
        <dbReference type="EMBL" id="KAK2187824.1"/>
    </source>
</evidence>
<dbReference type="GO" id="GO:0000281">
    <property type="term" value="P:mitotic cytokinesis"/>
    <property type="evidence" value="ECO:0007669"/>
    <property type="project" value="InterPro"/>
</dbReference>
<dbReference type="GO" id="GO:0005730">
    <property type="term" value="C:nucleolus"/>
    <property type="evidence" value="ECO:0007669"/>
    <property type="project" value="TreeGrafter"/>
</dbReference>
<evidence type="ECO:0000256" key="2">
    <source>
        <dbReference type="ARBA" id="ARBA00004186"/>
    </source>
</evidence>
<protein>
    <recommendedName>
        <fullName evidence="15">Nucleolar and spindle-associated protein 1-like</fullName>
    </recommendedName>
</protein>
<comment type="subcellular location">
    <subcellularLocation>
        <location evidence="2">Cytoplasm</location>
        <location evidence="2">Cytoskeleton</location>
        <location evidence="2">Spindle</location>
    </subcellularLocation>
    <subcellularLocation>
        <location evidence="1">Nucleus</location>
    </subcellularLocation>
</comment>
<reference evidence="13" key="1">
    <citation type="journal article" date="2023" name="Mol. Biol. Evol.">
        <title>Third-Generation Sequencing Reveals the Adaptive Role of the Epigenome in Three Deep-Sea Polychaetes.</title>
        <authorList>
            <person name="Perez M."/>
            <person name="Aroh O."/>
            <person name="Sun Y."/>
            <person name="Lan Y."/>
            <person name="Juniper S.K."/>
            <person name="Young C.R."/>
            <person name="Angers B."/>
            <person name="Qian P.Y."/>
        </authorList>
    </citation>
    <scope>NUCLEOTIDE SEQUENCE</scope>
    <source>
        <strain evidence="13">R07B-5</strain>
    </source>
</reference>
<proteinExistence type="inferred from homology"/>
<feature type="region of interest" description="Disordered" evidence="12">
    <location>
        <begin position="538"/>
        <end position="584"/>
    </location>
</feature>
<evidence type="ECO:0000256" key="1">
    <source>
        <dbReference type="ARBA" id="ARBA00004123"/>
    </source>
</evidence>
<feature type="compositionally biased region" description="Polar residues" evidence="12">
    <location>
        <begin position="573"/>
        <end position="584"/>
    </location>
</feature>